<dbReference type="WBParaSite" id="nRc.2.0.1.t16659-RA">
    <property type="protein sequence ID" value="nRc.2.0.1.t16659-RA"/>
    <property type="gene ID" value="nRc.2.0.1.g16659"/>
</dbReference>
<evidence type="ECO:0000313" key="3">
    <source>
        <dbReference type="WBParaSite" id="nRc.2.0.1.t16659-RA"/>
    </source>
</evidence>
<feature type="compositionally biased region" description="Basic and acidic residues" evidence="1">
    <location>
        <begin position="129"/>
        <end position="143"/>
    </location>
</feature>
<feature type="region of interest" description="Disordered" evidence="1">
    <location>
        <begin position="106"/>
        <end position="164"/>
    </location>
</feature>
<sequence length="260" mass="29185">MQIRNSRELENDIGSVVRPPPDAETCLTLLYGLYVVVSPLITMCYVKETWKKIKTWFRCKKYNFIHDGNSGNRNLANSDCTLKTLKTYENIVKIVPLSAGIHQIRPGHDEPEYADVPISGNSNHSRSYRHGEERQDNDLENLHSRPFVDGGTTAGTSDYGSDGSATVDEMLHRGNDTMKTQNVCPPMDRIWMTNNTQMNNKAGVMKWLNPLTANEKSSSFPFDVTLHLGMDRVLTIVQHQEACSGKRARAVVHVTVSAFS</sequence>
<protein>
    <submittedName>
        <fullName evidence="3">Uncharacterized protein</fullName>
    </submittedName>
</protein>
<reference evidence="3" key="1">
    <citation type="submission" date="2022-11" db="UniProtKB">
        <authorList>
            <consortium name="WormBaseParasite"/>
        </authorList>
    </citation>
    <scope>IDENTIFICATION</scope>
</reference>
<name>A0A915ITF4_ROMCU</name>
<evidence type="ECO:0000313" key="2">
    <source>
        <dbReference type="Proteomes" id="UP000887565"/>
    </source>
</evidence>
<accession>A0A915ITF4</accession>
<organism evidence="2 3">
    <name type="scientific">Romanomermis culicivorax</name>
    <name type="common">Nematode worm</name>
    <dbReference type="NCBI Taxonomy" id="13658"/>
    <lineage>
        <taxon>Eukaryota</taxon>
        <taxon>Metazoa</taxon>
        <taxon>Ecdysozoa</taxon>
        <taxon>Nematoda</taxon>
        <taxon>Enoplea</taxon>
        <taxon>Dorylaimia</taxon>
        <taxon>Mermithida</taxon>
        <taxon>Mermithoidea</taxon>
        <taxon>Mermithidae</taxon>
        <taxon>Romanomermis</taxon>
    </lineage>
</organism>
<proteinExistence type="predicted"/>
<keyword evidence="2" id="KW-1185">Reference proteome</keyword>
<dbReference type="Proteomes" id="UP000887565">
    <property type="component" value="Unplaced"/>
</dbReference>
<evidence type="ECO:0000256" key="1">
    <source>
        <dbReference type="SAM" id="MobiDB-lite"/>
    </source>
</evidence>
<dbReference type="AlphaFoldDB" id="A0A915ITF4"/>